<dbReference type="GO" id="GO:0009253">
    <property type="term" value="P:peptidoglycan catabolic process"/>
    <property type="evidence" value="ECO:0007669"/>
    <property type="project" value="InterPro"/>
</dbReference>
<dbReference type="InterPro" id="IPR050695">
    <property type="entry name" value="N-acetylmuramoyl_amidase_3"/>
</dbReference>
<dbReference type="SMART" id="SM00646">
    <property type="entry name" value="Ami_3"/>
    <property type="match status" value="1"/>
</dbReference>
<protein>
    <submittedName>
        <fullName evidence="3">Cell wall hydrolase</fullName>
    </submittedName>
</protein>
<dbReference type="RefSeq" id="WP_046276609.1">
    <property type="nucleotide sequence ID" value="NZ_LATL02000253.1"/>
</dbReference>
<dbReference type="InterPro" id="IPR002508">
    <property type="entry name" value="MurNAc-LAA_cat"/>
</dbReference>
<dbReference type="Gene3D" id="3.40.630.40">
    <property type="entry name" value="Zn-dependent exopeptidases"/>
    <property type="match status" value="1"/>
</dbReference>
<accession>A0A0F5YLS4</accession>
<dbReference type="PANTHER" id="PTHR30404:SF0">
    <property type="entry name" value="N-ACETYLMURAMOYL-L-ALANINE AMIDASE AMIC"/>
    <property type="match status" value="1"/>
</dbReference>
<evidence type="ECO:0000313" key="3">
    <source>
        <dbReference type="EMBL" id="KKD39879.1"/>
    </source>
</evidence>
<dbReference type="GO" id="GO:0008745">
    <property type="term" value="F:N-acetylmuramoyl-L-alanine amidase activity"/>
    <property type="evidence" value="ECO:0007669"/>
    <property type="project" value="InterPro"/>
</dbReference>
<dbReference type="PANTHER" id="PTHR30404">
    <property type="entry name" value="N-ACETYLMURAMOYL-L-ALANINE AMIDASE"/>
    <property type="match status" value="1"/>
</dbReference>
<dbReference type="Pfam" id="PF01520">
    <property type="entry name" value="Amidase_3"/>
    <property type="match status" value="1"/>
</dbReference>
<dbReference type="SUPFAM" id="SSF53187">
    <property type="entry name" value="Zn-dependent exopeptidases"/>
    <property type="match status" value="1"/>
</dbReference>
<dbReference type="GO" id="GO:0004040">
    <property type="term" value="F:amidase activity"/>
    <property type="evidence" value="ECO:0007669"/>
    <property type="project" value="InterPro"/>
</dbReference>
<dbReference type="Proteomes" id="UP000033607">
    <property type="component" value="Unassembled WGS sequence"/>
</dbReference>
<dbReference type="EMBL" id="LATL02000253">
    <property type="protein sequence ID" value="KKD39879.1"/>
    <property type="molecule type" value="Genomic_DNA"/>
</dbReference>
<dbReference type="PATRIC" id="fig|1637645.4.peg.5023"/>
<evidence type="ECO:0000256" key="1">
    <source>
        <dbReference type="ARBA" id="ARBA00022801"/>
    </source>
</evidence>
<sequence length="453" mass="50168">MGRIFLSAGHGGFENGVRDPGVVAGGTTEAQEMISIRDLVGAELRSLNFQVYVVPDDLSQAETIDWINSYSRSGDVALELQTGGSSNPSIRGVTVFYIAHNVERQKDAQQLLMALLRRVPQFPSRGTKPDTETGLGRLIFCRWITIPSLYIEIGFLTNPQDRALIQSRRRDIAKGIAEGILIWIQKEQITPAPPVPSNVTVYGSIGIKINGQSYGEGGILIQGNSYIPIDLVDRLGINLAQLARARRVRYRNIVYLRTIDLRGLGISVTWDNPNRTVVLRSFSRVYAEKIDLIMGNGIATEVQLIYFLKASNPLALYPFPELVHLYQEEANIEGVNYDIAFCQMCLETEFLRFGGEVKAAQNNFAGLGTLAGAAETACFATPRLGVRAHIQHLKAYASTEPLVQEVIDPRFHFVTRGIAPSVLQLSGRWSDDLQYGNRILALMQRLYEVSGVL</sequence>
<dbReference type="AlphaFoldDB" id="A0A0F5YLS4"/>
<feature type="domain" description="MurNAc-LAA" evidence="2">
    <location>
        <begin position="77"/>
        <end position="181"/>
    </location>
</feature>
<dbReference type="OrthoDB" id="9763643at2"/>
<keyword evidence="1 3" id="KW-0378">Hydrolase</keyword>
<evidence type="ECO:0000259" key="2">
    <source>
        <dbReference type="SMART" id="SM00646"/>
    </source>
</evidence>
<gene>
    <name evidence="3" type="ORF">WN50_00895</name>
</gene>
<evidence type="ECO:0000313" key="4">
    <source>
        <dbReference type="Proteomes" id="UP000033607"/>
    </source>
</evidence>
<comment type="caution">
    <text evidence="3">The sequence shown here is derived from an EMBL/GenBank/DDBJ whole genome shotgun (WGS) entry which is preliminary data.</text>
</comment>
<dbReference type="Pfam" id="PF01832">
    <property type="entry name" value="Glucosaminidase"/>
    <property type="match status" value="1"/>
</dbReference>
<name>A0A0F5YLS4_9CYAN</name>
<proteinExistence type="predicted"/>
<reference evidence="3 4" key="1">
    <citation type="submission" date="2015-06" db="EMBL/GenBank/DDBJ databases">
        <title>Draft genome assembly of filamentous brackish cyanobacterium Limnoraphis robusta strain CS-951.</title>
        <authorList>
            <person name="Willis A."/>
            <person name="Parks M."/>
            <person name="Burford M.A."/>
        </authorList>
    </citation>
    <scope>NUCLEOTIDE SEQUENCE [LARGE SCALE GENOMIC DNA]</scope>
    <source>
        <strain evidence="3 4">CS-951</strain>
    </source>
</reference>
<organism evidence="3 4">
    <name type="scientific">Limnoraphis robusta CS-951</name>
    <dbReference type="NCBI Taxonomy" id="1637645"/>
    <lineage>
        <taxon>Bacteria</taxon>
        <taxon>Bacillati</taxon>
        <taxon>Cyanobacteriota</taxon>
        <taxon>Cyanophyceae</taxon>
        <taxon>Oscillatoriophycideae</taxon>
        <taxon>Oscillatoriales</taxon>
        <taxon>Sirenicapillariaceae</taxon>
        <taxon>Limnoraphis</taxon>
    </lineage>
</organism>
<dbReference type="GO" id="GO:0030288">
    <property type="term" value="C:outer membrane-bounded periplasmic space"/>
    <property type="evidence" value="ECO:0007669"/>
    <property type="project" value="TreeGrafter"/>
</dbReference>
<dbReference type="InterPro" id="IPR002901">
    <property type="entry name" value="MGlyc_endo_b_GlcNAc-like_dom"/>
</dbReference>
<dbReference type="CDD" id="cd02696">
    <property type="entry name" value="MurNAc-LAA"/>
    <property type="match status" value="1"/>
</dbReference>